<feature type="compositionally biased region" description="Basic residues" evidence="1">
    <location>
        <begin position="279"/>
        <end position="298"/>
    </location>
</feature>
<protein>
    <submittedName>
        <fullName evidence="2">Uncharacterized protein</fullName>
    </submittedName>
</protein>
<evidence type="ECO:0000313" key="2">
    <source>
        <dbReference type="EMBL" id="ORY54574.1"/>
    </source>
</evidence>
<name>A0A1Y2D5Z3_9PEZI</name>
<feature type="region of interest" description="Disordered" evidence="1">
    <location>
        <begin position="353"/>
        <end position="374"/>
    </location>
</feature>
<feature type="region of interest" description="Disordered" evidence="1">
    <location>
        <begin position="267"/>
        <end position="306"/>
    </location>
</feature>
<dbReference type="AlphaFoldDB" id="A0A1Y2D5Z3"/>
<proteinExistence type="predicted"/>
<dbReference type="OrthoDB" id="5244857at2759"/>
<comment type="caution">
    <text evidence="2">The sequence shown here is derived from an EMBL/GenBank/DDBJ whole genome shotgun (WGS) entry which is preliminary data.</text>
</comment>
<feature type="compositionally biased region" description="Basic and acidic residues" evidence="1">
    <location>
        <begin position="28"/>
        <end position="44"/>
    </location>
</feature>
<feature type="region of interest" description="Disordered" evidence="1">
    <location>
        <begin position="113"/>
        <end position="164"/>
    </location>
</feature>
<reference evidence="2 3" key="1">
    <citation type="submission" date="2016-07" db="EMBL/GenBank/DDBJ databases">
        <title>Pervasive Adenine N6-methylation of Active Genes in Fungi.</title>
        <authorList>
            <consortium name="DOE Joint Genome Institute"/>
            <person name="Mondo S.J."/>
            <person name="Dannebaum R.O."/>
            <person name="Kuo R.C."/>
            <person name="Labutti K."/>
            <person name="Haridas S."/>
            <person name="Kuo A."/>
            <person name="Salamov A."/>
            <person name="Ahrendt S.R."/>
            <person name="Lipzen A."/>
            <person name="Sullivan W."/>
            <person name="Andreopoulos W.B."/>
            <person name="Clum A."/>
            <person name="Lindquist E."/>
            <person name="Daum C."/>
            <person name="Ramamoorthy G.K."/>
            <person name="Gryganskyi A."/>
            <person name="Culley D."/>
            <person name="Magnuson J.K."/>
            <person name="James T.Y."/>
            <person name="O'Malley M.A."/>
            <person name="Stajich J.E."/>
            <person name="Spatafora J.W."/>
            <person name="Visel A."/>
            <person name="Grigoriev I.V."/>
        </authorList>
    </citation>
    <scope>NUCLEOTIDE SEQUENCE [LARGE SCALE GENOMIC DNA]</scope>
    <source>
        <strain evidence="2 3">CBS 129021</strain>
    </source>
</reference>
<keyword evidence="3" id="KW-1185">Reference proteome</keyword>
<dbReference type="InParanoid" id="A0A1Y2D5Z3"/>
<evidence type="ECO:0000256" key="1">
    <source>
        <dbReference type="SAM" id="MobiDB-lite"/>
    </source>
</evidence>
<evidence type="ECO:0000313" key="3">
    <source>
        <dbReference type="Proteomes" id="UP000193689"/>
    </source>
</evidence>
<accession>A0A1Y2D5Z3</accession>
<feature type="compositionally biased region" description="Polar residues" evidence="1">
    <location>
        <begin position="122"/>
        <end position="131"/>
    </location>
</feature>
<feature type="region of interest" description="Disordered" evidence="1">
    <location>
        <begin position="1"/>
        <end position="64"/>
    </location>
</feature>
<dbReference type="STRING" id="1141098.A0A1Y2D5Z3"/>
<gene>
    <name evidence="2" type="ORF">BCR38DRAFT_453515</name>
</gene>
<dbReference type="GeneID" id="63777814"/>
<sequence>MSKAGFNIRRLISQRQPKHADEDYDSDEGGRAHSSQESRKESWLMRRSQSTKQPPAPIIISRPQSVHNVLTPLPPLPDETPRSSASSVCSCEQHGEFASPRFAGIRRSPLCSLSSKDERSECSPQLSSATTYAGEDISPRFPLKDPVQSPPHTKRHKAGPSSSRLGFMEALSLEPEDKAASPDHRVCGKDDPLSSTLPDNITQLIRETDEAFQAAGSALAEVYVARMSFNETPKLAPLVVAESPTLKPILNLKSSRHKHQQRLAIPPLASPTRNPSVSRIKRNKSKKLKQMKPHRKTQPTRNAVKNSSRWTLTDNVTDLFSGHLFKKIEADEMLTPAELEAYKLRRQSKLQLETQGSTETLHRLGGPESTADTPIEPFHMDDLPLRIGSSGLTLAASTPVGNKPAAASFDSAVKRDFSAERKDEKVCWEALQTPERPSSGQENAMAYRNVTFPMPPIRGPLRYMSRKQLPALPSIPEIGPVLHDELFRENSPKASRETVADADYIFLRSSPCTITAPIFRHGPIRLAKSDLHPDPVIGVDEGLDWTAFQIAISSAGDLYSESEDTIRRWEQEDLETLFAWWDDLHLDGAGELITKEPEVHSPTSTISGGDCSDFSYSEIENDNPYSARHKWQCLKNEKASKGQNLDLNLSRHASNKYSLDGYDPHSLYNDEGGKRRWTAESEANPYVNRESLGSLPESPMPDLDFGKSEVGDVDVVPMGYNLGHDLGDFLQWEAQNVYADHNLWDGGVI</sequence>
<dbReference type="RefSeq" id="XP_040709262.1">
    <property type="nucleotide sequence ID" value="XM_040861602.1"/>
</dbReference>
<dbReference type="Proteomes" id="UP000193689">
    <property type="component" value="Unassembled WGS sequence"/>
</dbReference>
<dbReference type="EMBL" id="MCFJ01000033">
    <property type="protein sequence ID" value="ORY54574.1"/>
    <property type="molecule type" value="Genomic_DNA"/>
</dbReference>
<organism evidence="2 3">
    <name type="scientific">Pseudomassariella vexata</name>
    <dbReference type="NCBI Taxonomy" id="1141098"/>
    <lineage>
        <taxon>Eukaryota</taxon>
        <taxon>Fungi</taxon>
        <taxon>Dikarya</taxon>
        <taxon>Ascomycota</taxon>
        <taxon>Pezizomycotina</taxon>
        <taxon>Sordariomycetes</taxon>
        <taxon>Xylariomycetidae</taxon>
        <taxon>Amphisphaeriales</taxon>
        <taxon>Pseudomassariaceae</taxon>
        <taxon>Pseudomassariella</taxon>
    </lineage>
</organism>